<evidence type="ECO:0000313" key="4">
    <source>
        <dbReference type="Proteomes" id="UP001526426"/>
    </source>
</evidence>
<organism evidence="3 4">
    <name type="scientific">Spirulina subsalsa FACHB-351</name>
    <dbReference type="NCBI Taxonomy" id="234711"/>
    <lineage>
        <taxon>Bacteria</taxon>
        <taxon>Bacillati</taxon>
        <taxon>Cyanobacteriota</taxon>
        <taxon>Cyanophyceae</taxon>
        <taxon>Spirulinales</taxon>
        <taxon>Spirulinaceae</taxon>
        <taxon>Spirulina</taxon>
    </lineage>
</organism>
<sequence length="131" mass="15058">MNALRKPVLPVEPIPQRRVVPLHHRRRSPRRSYGLVVAEMTVKFTVNGILSAAALMALGNLFPYYWAQQARLQELKLEIRETEKEVSQLQSKVNRSFDPSQARTLMKEQSAMLAPNQRRVVLLNRQDANTP</sequence>
<dbReference type="EMBL" id="JAIHOM010000091">
    <property type="protein sequence ID" value="MCW6037819.1"/>
    <property type="molecule type" value="Genomic_DNA"/>
</dbReference>
<evidence type="ECO:0008006" key="5">
    <source>
        <dbReference type="Google" id="ProtNLM"/>
    </source>
</evidence>
<keyword evidence="2" id="KW-0812">Transmembrane</keyword>
<keyword evidence="2" id="KW-1133">Transmembrane helix</keyword>
<evidence type="ECO:0000313" key="3">
    <source>
        <dbReference type="EMBL" id="MCW6037819.1"/>
    </source>
</evidence>
<name>A0ABT3L8K6_9CYAN</name>
<gene>
    <name evidence="3" type="ORF">K4A83_16290</name>
</gene>
<accession>A0ABT3L8K6</accession>
<evidence type="ECO:0000256" key="1">
    <source>
        <dbReference type="SAM" id="Coils"/>
    </source>
</evidence>
<keyword evidence="2" id="KW-0472">Membrane</keyword>
<dbReference type="RefSeq" id="WP_265265690.1">
    <property type="nucleotide sequence ID" value="NZ_JAIHOM010000091.1"/>
</dbReference>
<feature type="coiled-coil region" evidence="1">
    <location>
        <begin position="65"/>
        <end position="92"/>
    </location>
</feature>
<dbReference type="Proteomes" id="UP001526426">
    <property type="component" value="Unassembled WGS sequence"/>
</dbReference>
<proteinExistence type="predicted"/>
<evidence type="ECO:0000256" key="2">
    <source>
        <dbReference type="SAM" id="Phobius"/>
    </source>
</evidence>
<reference evidence="3 4" key="1">
    <citation type="submission" date="2021-08" db="EMBL/GenBank/DDBJ databases">
        <title>Draft genome sequence of Spirulina subsalsa with high tolerance to salinity and hype-accumulation of phycocyanin.</title>
        <authorList>
            <person name="Pei H."/>
            <person name="Jiang L."/>
        </authorList>
    </citation>
    <scope>NUCLEOTIDE SEQUENCE [LARGE SCALE GENOMIC DNA]</scope>
    <source>
        <strain evidence="3 4">FACHB-351</strain>
    </source>
</reference>
<keyword evidence="1" id="KW-0175">Coiled coil</keyword>
<feature type="transmembrane region" description="Helical" evidence="2">
    <location>
        <begin position="44"/>
        <end position="67"/>
    </location>
</feature>
<comment type="caution">
    <text evidence="3">The sequence shown here is derived from an EMBL/GenBank/DDBJ whole genome shotgun (WGS) entry which is preliminary data.</text>
</comment>
<keyword evidence="4" id="KW-1185">Reference proteome</keyword>
<protein>
    <recommendedName>
        <fullName evidence="5">Cell division protein FtsL</fullName>
    </recommendedName>
</protein>